<keyword evidence="1" id="KW-0472">Membrane</keyword>
<feature type="transmembrane region" description="Helical" evidence="1">
    <location>
        <begin position="14"/>
        <end position="33"/>
    </location>
</feature>
<organism evidence="2 3">
    <name type="scientific">Roseburia intestinalis</name>
    <dbReference type="NCBI Taxonomy" id="166486"/>
    <lineage>
        <taxon>Bacteria</taxon>
        <taxon>Bacillati</taxon>
        <taxon>Bacillota</taxon>
        <taxon>Clostridia</taxon>
        <taxon>Lachnospirales</taxon>
        <taxon>Lachnospiraceae</taxon>
        <taxon>Roseburia</taxon>
    </lineage>
</organism>
<dbReference type="RefSeq" id="WP_055194734.1">
    <property type="nucleotide sequence ID" value="NZ_CABIYH010000017.1"/>
</dbReference>
<accession>A0A173UUU0</accession>
<evidence type="ECO:0000313" key="3">
    <source>
        <dbReference type="Proteomes" id="UP000095350"/>
    </source>
</evidence>
<dbReference type="STRING" id="166486.ERS852572_02341"/>
<keyword evidence="1" id="KW-0812">Transmembrane</keyword>
<dbReference type="AlphaFoldDB" id="A0A173UUU0"/>
<name>A0A173UUU0_9FIRM</name>
<dbReference type="EMBL" id="CYXZ01000017">
    <property type="protein sequence ID" value="CUN18793.1"/>
    <property type="molecule type" value="Genomic_DNA"/>
</dbReference>
<protein>
    <submittedName>
        <fullName evidence="2">Uncharacterized protein</fullName>
    </submittedName>
</protein>
<proteinExistence type="predicted"/>
<dbReference type="PaxDb" id="166486-ERS852572_02341"/>
<dbReference type="Proteomes" id="UP000095350">
    <property type="component" value="Unassembled WGS sequence"/>
</dbReference>
<reference evidence="2 3" key="1">
    <citation type="submission" date="2015-09" db="EMBL/GenBank/DDBJ databases">
        <authorList>
            <consortium name="Pathogen Informatics"/>
        </authorList>
    </citation>
    <scope>NUCLEOTIDE SEQUENCE [LARGE SCALE GENOMIC DNA]</scope>
    <source>
        <strain evidence="2 3">2789STDY5834960</strain>
    </source>
</reference>
<dbReference type="OrthoDB" id="2002705at2"/>
<evidence type="ECO:0000313" key="2">
    <source>
        <dbReference type="EMBL" id="CUN18793.1"/>
    </source>
</evidence>
<sequence>MEKQNDHKKFSKKIWVLSAGIIVILAIVLFAGIKNGFFLRKGDKILYAAYHTIKDQPETADVSENEDYTVSVDGQWKKQKIQAEYASASDQKQLKGTIDLDKLPDLEFVMTLDEKELKTQLPSLSSKVFTYDYKNGGKSGYLAKKIGSEKLERFDAILEELYGGNEQKTIGTDILKEARKEFNKLKINKTEKKEFKIDGQKRNCAGYQFTISKDNAQNVLDAAEKAVKKKYGDGTKISADPVGKVFMVFYDKISAAGEMECSVYLYQNKLAAVSVNYEDDENAQNIDVLFLGGDFRTQNMKIAFLTGEKTTTIQTNISGNLAAKDGTITFESDDTDSLSGRISVQKCCQISELTGEECNLMKLNGFELLELFGEFAGFGF</sequence>
<keyword evidence="1" id="KW-1133">Transmembrane helix</keyword>
<gene>
    <name evidence="2" type="ORF">ERS852572_02341</name>
</gene>
<evidence type="ECO:0000256" key="1">
    <source>
        <dbReference type="SAM" id="Phobius"/>
    </source>
</evidence>